<dbReference type="Pfam" id="PF08206">
    <property type="entry name" value="OB_RNB"/>
    <property type="match status" value="1"/>
</dbReference>
<comment type="catalytic activity">
    <reaction evidence="1 8">
        <text>Exonucleolytic cleavage in the 3'- to 5'-direction to yield nucleoside 5'-phosphates.</text>
        <dbReference type="EC" id="3.1.13.1"/>
    </reaction>
</comment>
<protein>
    <recommendedName>
        <fullName evidence="8">Ribonuclease R</fullName>
        <shortName evidence="8">RNase R</shortName>
        <ecNumber evidence="8">3.1.13.1</ecNumber>
    </recommendedName>
</protein>
<evidence type="ECO:0000256" key="8">
    <source>
        <dbReference type="HAMAP-Rule" id="MF_01895"/>
    </source>
</evidence>
<dbReference type="SMART" id="SM00955">
    <property type="entry name" value="RNB"/>
    <property type="match status" value="1"/>
</dbReference>
<accession>A0ABS1C4V6</accession>
<evidence type="ECO:0000259" key="10">
    <source>
        <dbReference type="PROSITE" id="PS50126"/>
    </source>
</evidence>
<dbReference type="Pfam" id="PF17876">
    <property type="entry name" value="CSD2"/>
    <property type="match status" value="1"/>
</dbReference>
<feature type="compositionally biased region" description="Gly residues" evidence="9">
    <location>
        <begin position="750"/>
        <end position="760"/>
    </location>
</feature>
<evidence type="ECO:0000256" key="6">
    <source>
        <dbReference type="ARBA" id="ARBA00022839"/>
    </source>
</evidence>
<evidence type="ECO:0000256" key="4">
    <source>
        <dbReference type="ARBA" id="ARBA00022722"/>
    </source>
</evidence>
<evidence type="ECO:0000256" key="2">
    <source>
        <dbReference type="ARBA" id="ARBA00004496"/>
    </source>
</evidence>
<evidence type="ECO:0000256" key="1">
    <source>
        <dbReference type="ARBA" id="ARBA00001849"/>
    </source>
</evidence>
<dbReference type="NCBIfam" id="TIGR02063">
    <property type="entry name" value="RNase_R"/>
    <property type="match status" value="1"/>
</dbReference>
<organism evidence="11 12">
    <name type="scientific">Adhaeribacter terrigena</name>
    <dbReference type="NCBI Taxonomy" id="2793070"/>
    <lineage>
        <taxon>Bacteria</taxon>
        <taxon>Pseudomonadati</taxon>
        <taxon>Bacteroidota</taxon>
        <taxon>Cytophagia</taxon>
        <taxon>Cytophagales</taxon>
        <taxon>Hymenobacteraceae</taxon>
        <taxon>Adhaeribacter</taxon>
    </lineage>
</organism>
<gene>
    <name evidence="8 11" type="primary">rnr</name>
    <name evidence="11" type="ORF">I5M27_11250</name>
</gene>
<comment type="caution">
    <text evidence="11">The sequence shown here is derived from an EMBL/GenBank/DDBJ whole genome shotgun (WGS) entry which is preliminary data.</text>
</comment>
<dbReference type="InterPro" id="IPR040476">
    <property type="entry name" value="CSD2"/>
</dbReference>
<dbReference type="SUPFAM" id="SSF50249">
    <property type="entry name" value="Nucleic acid-binding proteins"/>
    <property type="match status" value="4"/>
</dbReference>
<dbReference type="NCBIfam" id="TIGR00358">
    <property type="entry name" value="3_prime_RNase"/>
    <property type="match status" value="1"/>
</dbReference>
<keyword evidence="7 8" id="KW-0694">RNA-binding</keyword>
<evidence type="ECO:0000256" key="7">
    <source>
        <dbReference type="ARBA" id="ARBA00022884"/>
    </source>
</evidence>
<dbReference type="SMART" id="SM00316">
    <property type="entry name" value="S1"/>
    <property type="match status" value="2"/>
</dbReference>
<dbReference type="EMBL" id="JAEHFX010000005">
    <property type="protein sequence ID" value="MBK0403565.1"/>
    <property type="molecule type" value="Genomic_DNA"/>
</dbReference>
<keyword evidence="6 8" id="KW-0269">Exonuclease</keyword>
<keyword evidence="4 8" id="KW-0540">Nuclease</keyword>
<dbReference type="InterPro" id="IPR013223">
    <property type="entry name" value="RNase_B_OB_dom"/>
</dbReference>
<dbReference type="InterPro" id="IPR022966">
    <property type="entry name" value="RNase_II/R_CS"/>
</dbReference>
<keyword evidence="12" id="KW-1185">Reference proteome</keyword>
<dbReference type="PROSITE" id="PS50126">
    <property type="entry name" value="S1"/>
    <property type="match status" value="1"/>
</dbReference>
<comment type="subcellular location">
    <subcellularLocation>
        <location evidence="2 8">Cytoplasm</location>
    </subcellularLocation>
</comment>
<dbReference type="InterPro" id="IPR003029">
    <property type="entry name" value="S1_domain"/>
</dbReference>
<dbReference type="InterPro" id="IPR004476">
    <property type="entry name" value="RNase_II/RNase_R"/>
</dbReference>
<dbReference type="InterPro" id="IPR001900">
    <property type="entry name" value="RNase_II/R"/>
</dbReference>
<dbReference type="Proteomes" id="UP000644147">
    <property type="component" value="Unassembled WGS sequence"/>
</dbReference>
<keyword evidence="3 8" id="KW-0963">Cytoplasm</keyword>
<dbReference type="InterPro" id="IPR011805">
    <property type="entry name" value="RNase_R"/>
</dbReference>
<dbReference type="InterPro" id="IPR012340">
    <property type="entry name" value="NA-bd_OB-fold"/>
</dbReference>
<dbReference type="PANTHER" id="PTHR23355:SF9">
    <property type="entry name" value="DIS3-LIKE EXONUCLEASE 2"/>
    <property type="match status" value="1"/>
</dbReference>
<keyword evidence="5 8" id="KW-0378">Hydrolase</keyword>
<evidence type="ECO:0000256" key="9">
    <source>
        <dbReference type="SAM" id="MobiDB-lite"/>
    </source>
</evidence>
<dbReference type="CDD" id="cd04471">
    <property type="entry name" value="S1_RNase_R"/>
    <property type="match status" value="1"/>
</dbReference>
<feature type="region of interest" description="Disordered" evidence="9">
    <location>
        <begin position="1"/>
        <end position="29"/>
    </location>
</feature>
<evidence type="ECO:0000313" key="11">
    <source>
        <dbReference type="EMBL" id="MBK0403565.1"/>
    </source>
</evidence>
<dbReference type="PROSITE" id="PS01175">
    <property type="entry name" value="RIBONUCLEASE_II"/>
    <property type="match status" value="1"/>
</dbReference>
<feature type="compositionally biased region" description="Basic and acidic residues" evidence="9">
    <location>
        <begin position="9"/>
        <end position="29"/>
    </location>
</feature>
<dbReference type="RefSeq" id="WP_200506312.1">
    <property type="nucleotide sequence ID" value="NZ_JAEHFX010000005.1"/>
</dbReference>
<comment type="similarity">
    <text evidence="8">Belongs to the RNR ribonuclease family. RNase R subfamily.</text>
</comment>
<dbReference type="Gene3D" id="2.40.50.140">
    <property type="entry name" value="Nucleic acid-binding proteins"/>
    <property type="match status" value="3"/>
</dbReference>
<feature type="region of interest" description="Disordered" evidence="9">
    <location>
        <begin position="734"/>
        <end position="822"/>
    </location>
</feature>
<evidence type="ECO:0000313" key="12">
    <source>
        <dbReference type="Proteomes" id="UP000644147"/>
    </source>
</evidence>
<dbReference type="EC" id="3.1.13.1" evidence="8"/>
<feature type="domain" description="S1 motif" evidence="10">
    <location>
        <begin position="643"/>
        <end position="724"/>
    </location>
</feature>
<dbReference type="InterPro" id="IPR050180">
    <property type="entry name" value="RNR_Ribonuclease"/>
</dbReference>
<dbReference type="HAMAP" id="MF_01895">
    <property type="entry name" value="RNase_R"/>
    <property type="match status" value="1"/>
</dbReference>
<feature type="compositionally biased region" description="Basic and acidic residues" evidence="9">
    <location>
        <begin position="785"/>
        <end position="796"/>
    </location>
</feature>
<sequence length="822" mass="93880">MQRNRKGRNASEEPKEDARRKKKGGLSEDISKHRVASIFSKNIGKVFSPKQILRRLSVTTQAGRELVYEHLKQLKKEGDIMLLDNGDYIFNPETKIVIGKVDLATPKYAFVITEELETDIRVYTDKLKFAMDDDIVKVKVSFGRGDKAEGEVLEILERKREEIVGRIEVSERFAFLVPDYKKLYFDVFIGEKGINGAQNGDKVLVKVTEWPSHPDKKPIGEVIRVFGPAGDHEAEINSIMAEFGLPFEFPEDVEAEANAIPDEINREEIGRRRDMRNVTTFTIDPVDAKDFDDALSIAKLENGNWEIGVHIADVTHYVQPNSRLEKEAYHRATSVYLVDRTIPMLPERLSNGLCSLRPNEDKLTFSAVFEMDDNGGIHQQWFGKTIIHSDRRFAYEEAQERIETGEGDFVEEILTLNRLAKILKDRRFKNGAISFETIEVKFKLDENNKPTQVFIKERKDAHKLIEEFMLLANRKVAEFVFNLKKKGERLTMVYRTHAAPDPEKLENFSNFAGRFGYRLNIQENNVAESLNSLTEQMEGKPEQSILQNLAIRTMAKAIYTTEPKGHFGLAFPHYSHFTSPIRRYPDMMAHRLIEMYLAKPNSAPKEEFEERCQHSSDMEKRAADAERASIKYKQVEYMQDTIGRQFKGIVSGLTEWGLYVLIEETNTEGMVRLTDLEDDFYELDAKNFRVIGQKNKRMITFGDEVTVEVKAVNLMDRNIDLYLVTETNSSRYARDEDDVYESRGRKGKGGKGGGSKGGQGRGEDRAKVAPKPRVGKSGYIPDKPAVTHEGPERSGANEETPDSSEAPHVPITKRNIRDFYGF</sequence>
<dbReference type="PANTHER" id="PTHR23355">
    <property type="entry name" value="RIBONUCLEASE"/>
    <property type="match status" value="1"/>
</dbReference>
<evidence type="ECO:0000256" key="3">
    <source>
        <dbReference type="ARBA" id="ARBA00022490"/>
    </source>
</evidence>
<dbReference type="Pfam" id="PF00773">
    <property type="entry name" value="RNB"/>
    <property type="match status" value="1"/>
</dbReference>
<comment type="function">
    <text evidence="8">3'-5' exoribonuclease that releases 5'-nucleoside monophosphates and is involved in maturation of structured RNAs.</text>
</comment>
<proteinExistence type="inferred from homology"/>
<dbReference type="Pfam" id="PF00575">
    <property type="entry name" value="S1"/>
    <property type="match status" value="1"/>
</dbReference>
<evidence type="ECO:0000256" key="5">
    <source>
        <dbReference type="ARBA" id="ARBA00022801"/>
    </source>
</evidence>
<name>A0ABS1C4V6_9BACT</name>
<reference evidence="11 12" key="1">
    <citation type="submission" date="2020-12" db="EMBL/GenBank/DDBJ databases">
        <title>Bacterial novel species Adhaeribacter sp. BT258 isolated from soil.</title>
        <authorList>
            <person name="Jung H.-Y."/>
        </authorList>
    </citation>
    <scope>NUCLEOTIDE SEQUENCE [LARGE SCALE GENOMIC DNA]</scope>
    <source>
        <strain evidence="11 12">BT258</strain>
    </source>
</reference>